<dbReference type="EMBL" id="JANJYJ010000002">
    <property type="protein sequence ID" value="KAK3227887.1"/>
    <property type="molecule type" value="Genomic_DNA"/>
</dbReference>
<dbReference type="AlphaFoldDB" id="A0AAE0EHD7"/>
<dbReference type="InterPro" id="IPR051863">
    <property type="entry name" value="HIPP"/>
</dbReference>
<comment type="caution">
    <text evidence="4">The sequence shown here is derived from an EMBL/GenBank/DDBJ whole genome shotgun (WGS) entry which is preliminary data.</text>
</comment>
<evidence type="ECO:0000313" key="4">
    <source>
        <dbReference type="EMBL" id="KAK3227887.1"/>
    </source>
</evidence>
<keyword evidence="3" id="KW-0472">Membrane</keyword>
<name>A0AAE0EHD7_9ROSI</name>
<evidence type="ECO:0008006" key="6">
    <source>
        <dbReference type="Google" id="ProtNLM"/>
    </source>
</evidence>
<keyword evidence="5" id="KW-1185">Reference proteome</keyword>
<feature type="transmembrane region" description="Helical" evidence="3">
    <location>
        <begin position="48"/>
        <end position="69"/>
    </location>
</feature>
<protein>
    <recommendedName>
        <fullName evidence="6">HMA domain-containing protein</fullName>
    </recommendedName>
</protein>
<gene>
    <name evidence="4" type="ORF">Dsin_007749</name>
</gene>
<evidence type="ECO:0000256" key="1">
    <source>
        <dbReference type="ARBA" id="ARBA00022723"/>
    </source>
</evidence>
<evidence type="ECO:0000256" key="2">
    <source>
        <dbReference type="SAM" id="MobiDB-lite"/>
    </source>
</evidence>
<sequence length="167" mass="19582">MKKVVLKVDLHDDKDKQKVLKTVSSIAGNIDNLCLVYEKIKYQKRKKFFIFIFIFFWFCFCNLLFFYFFCAGIESLAMEMKDQKLTVIGDIDPIEVVNKLRQKKWHTSIVSVGPKDTKKPEEKKPEDKKESDKIAELVKAYQAYNPQLTTHYRVLSIEENPNACVIC</sequence>
<keyword evidence="1" id="KW-0479">Metal-binding</keyword>
<feature type="compositionally biased region" description="Basic and acidic residues" evidence="2">
    <location>
        <begin position="115"/>
        <end position="132"/>
    </location>
</feature>
<organism evidence="4 5">
    <name type="scientific">Dipteronia sinensis</name>
    <dbReference type="NCBI Taxonomy" id="43782"/>
    <lineage>
        <taxon>Eukaryota</taxon>
        <taxon>Viridiplantae</taxon>
        <taxon>Streptophyta</taxon>
        <taxon>Embryophyta</taxon>
        <taxon>Tracheophyta</taxon>
        <taxon>Spermatophyta</taxon>
        <taxon>Magnoliopsida</taxon>
        <taxon>eudicotyledons</taxon>
        <taxon>Gunneridae</taxon>
        <taxon>Pentapetalae</taxon>
        <taxon>rosids</taxon>
        <taxon>malvids</taxon>
        <taxon>Sapindales</taxon>
        <taxon>Sapindaceae</taxon>
        <taxon>Hippocastanoideae</taxon>
        <taxon>Acereae</taxon>
        <taxon>Dipteronia</taxon>
    </lineage>
</organism>
<reference evidence="4" key="1">
    <citation type="journal article" date="2023" name="Plant J.">
        <title>Genome sequences and population genomics provide insights into the demographic history, inbreeding, and mutation load of two 'living fossil' tree species of Dipteronia.</title>
        <authorList>
            <person name="Feng Y."/>
            <person name="Comes H.P."/>
            <person name="Chen J."/>
            <person name="Zhu S."/>
            <person name="Lu R."/>
            <person name="Zhang X."/>
            <person name="Li P."/>
            <person name="Qiu J."/>
            <person name="Olsen K.M."/>
            <person name="Qiu Y."/>
        </authorList>
    </citation>
    <scope>NUCLEOTIDE SEQUENCE</scope>
    <source>
        <strain evidence="4">NBL</strain>
    </source>
</reference>
<accession>A0AAE0EHD7</accession>
<evidence type="ECO:0000313" key="5">
    <source>
        <dbReference type="Proteomes" id="UP001281410"/>
    </source>
</evidence>
<dbReference type="PANTHER" id="PTHR45811">
    <property type="entry name" value="COPPER TRANSPORT PROTEIN FAMILY-RELATED"/>
    <property type="match status" value="1"/>
</dbReference>
<dbReference type="Proteomes" id="UP001281410">
    <property type="component" value="Unassembled WGS sequence"/>
</dbReference>
<keyword evidence="3" id="KW-1133">Transmembrane helix</keyword>
<feature type="region of interest" description="Disordered" evidence="2">
    <location>
        <begin position="112"/>
        <end position="132"/>
    </location>
</feature>
<dbReference type="PANTHER" id="PTHR45811:SF49">
    <property type="entry name" value="OS04G0667600 PROTEIN"/>
    <property type="match status" value="1"/>
</dbReference>
<keyword evidence="3" id="KW-0812">Transmembrane</keyword>
<dbReference type="Gene3D" id="3.30.70.100">
    <property type="match status" value="1"/>
</dbReference>
<evidence type="ECO:0000256" key="3">
    <source>
        <dbReference type="SAM" id="Phobius"/>
    </source>
</evidence>
<dbReference type="GO" id="GO:0046872">
    <property type="term" value="F:metal ion binding"/>
    <property type="evidence" value="ECO:0007669"/>
    <property type="project" value="UniProtKB-KW"/>
</dbReference>
<proteinExistence type="predicted"/>